<feature type="region of interest" description="Disordered" evidence="11">
    <location>
        <begin position="900"/>
        <end position="938"/>
    </location>
</feature>
<evidence type="ECO:0000313" key="15">
    <source>
        <dbReference type="Proteomes" id="UP001140094"/>
    </source>
</evidence>
<keyword evidence="5" id="KW-0819">tRNA processing</keyword>
<dbReference type="InterPro" id="IPR027794">
    <property type="entry name" value="tRNase_Z_dom"/>
</dbReference>
<evidence type="ECO:0000256" key="11">
    <source>
        <dbReference type="SAM" id="MobiDB-lite"/>
    </source>
</evidence>
<dbReference type="InterPro" id="IPR001279">
    <property type="entry name" value="Metallo-B-lactamas"/>
</dbReference>
<comment type="cofactor">
    <cofactor evidence="2">
        <name>Zn(2+)</name>
        <dbReference type="ChEBI" id="CHEBI:29105"/>
    </cofactor>
</comment>
<comment type="caution">
    <text evidence="14">The sequence shown here is derived from an EMBL/GenBank/DDBJ whole genome shotgun (WGS) entry which is preliminary data.</text>
</comment>
<evidence type="ECO:0000256" key="6">
    <source>
        <dbReference type="ARBA" id="ARBA00022722"/>
    </source>
</evidence>
<keyword evidence="10" id="KW-0862">Zinc</keyword>
<evidence type="ECO:0000256" key="4">
    <source>
        <dbReference type="ARBA" id="ARBA00012477"/>
    </source>
</evidence>
<keyword evidence="15" id="KW-1185">Reference proteome</keyword>
<evidence type="ECO:0000256" key="10">
    <source>
        <dbReference type="ARBA" id="ARBA00022833"/>
    </source>
</evidence>
<dbReference type="EMBL" id="JANBUO010001027">
    <property type="protein sequence ID" value="KAJ2800222.1"/>
    <property type="molecule type" value="Genomic_DNA"/>
</dbReference>
<dbReference type="Gene3D" id="3.60.15.10">
    <property type="entry name" value="Ribonuclease Z/Hydroxyacylglutathione hydrolase-like"/>
    <property type="match status" value="2"/>
</dbReference>
<evidence type="ECO:0000256" key="3">
    <source>
        <dbReference type="ARBA" id="ARBA00007823"/>
    </source>
</evidence>
<keyword evidence="8" id="KW-0255">Endonuclease</keyword>
<dbReference type="GO" id="GO:1990180">
    <property type="term" value="P:mitochondrial tRNA 3'-end processing"/>
    <property type="evidence" value="ECO:0007669"/>
    <property type="project" value="TreeGrafter"/>
</dbReference>
<keyword evidence="9" id="KW-0378">Hydrolase</keyword>
<dbReference type="EC" id="3.1.26.11" evidence="4"/>
<gene>
    <name evidence="14" type="ORF">H4R20_004139</name>
</gene>
<dbReference type="Pfam" id="PF13691">
    <property type="entry name" value="Lactamase_B_4"/>
    <property type="match status" value="1"/>
</dbReference>
<evidence type="ECO:0000256" key="5">
    <source>
        <dbReference type="ARBA" id="ARBA00022694"/>
    </source>
</evidence>
<name>A0A9W8HY66_9FUNG</name>
<evidence type="ECO:0000256" key="7">
    <source>
        <dbReference type="ARBA" id="ARBA00022723"/>
    </source>
</evidence>
<accession>A0A9W8HY66</accession>
<comment type="similarity">
    <text evidence="3">Belongs to the RNase Z family.</text>
</comment>
<evidence type="ECO:0000256" key="8">
    <source>
        <dbReference type="ARBA" id="ARBA00022759"/>
    </source>
</evidence>
<feature type="domain" description="tRNase Z endonuclease" evidence="13">
    <location>
        <begin position="6"/>
        <end position="66"/>
    </location>
</feature>
<reference evidence="14" key="1">
    <citation type="submission" date="2022-07" db="EMBL/GenBank/DDBJ databases">
        <title>Phylogenomic reconstructions and comparative analyses of Kickxellomycotina fungi.</title>
        <authorList>
            <person name="Reynolds N.K."/>
            <person name="Stajich J.E."/>
            <person name="Barry K."/>
            <person name="Grigoriev I.V."/>
            <person name="Crous P."/>
            <person name="Smith M.E."/>
        </authorList>
    </citation>
    <scope>NUCLEOTIDE SEQUENCE</scope>
    <source>
        <strain evidence="14">NRRL 1565</strain>
    </source>
</reference>
<keyword evidence="7" id="KW-0479">Metal-binding</keyword>
<dbReference type="PANTHER" id="PTHR12553:SF49">
    <property type="entry name" value="ZINC PHOSPHODIESTERASE ELAC PROTEIN 2"/>
    <property type="match status" value="1"/>
</dbReference>
<feature type="compositionally biased region" description="Basic and acidic residues" evidence="11">
    <location>
        <begin position="926"/>
        <end position="938"/>
    </location>
</feature>
<dbReference type="InterPro" id="IPR047151">
    <property type="entry name" value="RNZ2-like"/>
</dbReference>
<proteinExistence type="inferred from homology"/>
<evidence type="ECO:0000313" key="14">
    <source>
        <dbReference type="EMBL" id="KAJ2800222.1"/>
    </source>
</evidence>
<evidence type="ECO:0000259" key="13">
    <source>
        <dbReference type="Pfam" id="PF13691"/>
    </source>
</evidence>
<dbReference type="SUPFAM" id="SSF56281">
    <property type="entry name" value="Metallo-hydrolase/oxidoreductase"/>
    <property type="match status" value="2"/>
</dbReference>
<comment type="catalytic activity">
    <reaction evidence="1">
        <text>Endonucleolytic cleavage of RNA, removing extra 3' nucleotides from tRNA precursor, generating 3' termini of tRNAs. A 3'-hydroxy group is left at the tRNA terminus and a 5'-phosphoryl group is left at the trailer molecule.</text>
        <dbReference type="EC" id="3.1.26.11"/>
    </reaction>
</comment>
<dbReference type="GO" id="GO:0042781">
    <property type="term" value="F:3'-tRNA processing endoribonuclease activity"/>
    <property type="evidence" value="ECO:0007669"/>
    <property type="project" value="UniProtKB-EC"/>
</dbReference>
<dbReference type="Proteomes" id="UP001140094">
    <property type="component" value="Unassembled WGS sequence"/>
</dbReference>
<feature type="region of interest" description="Disordered" evidence="11">
    <location>
        <begin position="167"/>
        <end position="195"/>
    </location>
</feature>
<protein>
    <recommendedName>
        <fullName evidence="4">ribonuclease Z</fullName>
        <ecNumber evidence="4">3.1.26.11</ecNumber>
    </recommendedName>
</protein>
<dbReference type="Pfam" id="PF12706">
    <property type="entry name" value="Lactamase_B_2"/>
    <property type="match status" value="1"/>
</dbReference>
<dbReference type="InterPro" id="IPR036866">
    <property type="entry name" value="RibonucZ/Hydroxyglut_hydro"/>
</dbReference>
<sequence>MKWSVQVIKPSTHNSGSTSILVNFTSGRYLFNCGEGTQRLSFENRARMSKLTAVFLTRVNWDCMGGLPGMLLTLADTGARNLTICGGHNLVHALAATRHFVLRSEMGIAAKELRDGDAAAAFQDENITVTPVHAYPDRYMVSTQEWGPDESREAHMRQALLTRIFGVRQEPEPRGKKSKQGTQQQQQQQRKKGYYSDQCKDVVIEEQLQRLEQQSNADAAKKRMTPQSHDVRQSNISEVILPKTQPTPCVISYIVEGPTVPGRFDPEAAKALGLKPGPQYAALIRGELATTRDGTVIRPEQCVGPARASGIFILIDCPSPDYILALTTNPKFTSFLDIPENQDNDKKSRLLLVIHSLGPGVSQDERYKTWASLFPKHVQHMVSAPEYVPDNNPFQRHLRIQTAMSLTDPLTFIRPQASDKPDLPLSAFIGSDKLVIPHYMTVFDMEPKPKLDMSSVPQLLTPDEMEDKVKSSTNLQTTTNILSAAEPRIVEGDDGPVVCPIGTGASIPNLYRNVSGNIVCVRGYGGMILDCGESTVSLLKRFLGYPSRNQLNMRIKQSYTEFMASLRFLFISHMHADHHLGAIQLLHEWNNLTRIHSPQPRLTILAPARFWVWLEDYAGVQDLGLDRVDFISCRETLISSSSTGANYTKSKLAPKSEDNIAKLKNDLGLSDVSTCSVVHCPWAYGVSITHTSGWKLVYSGDTRPCASLVDLGLADGKSPTILLHEATLSDDLRRDAVAKRHSTISEAVAMALGMGAENLLLTHFSQRCLTLPRWAKANIEAVKLSRYGYIAGGGNAENFSPATESNDMDESDVVLDEIFAPDDTKEANETLLKELDNPLPEELGLEADAVEEEQSLLGKLRVATAFDMSVYAPSDIDRYRYNVPMLRKALQDEMTLFVAEENSANDTSPNANGKTPRKTAKSKSKAAKDGGHNKQDEH</sequence>
<evidence type="ECO:0000256" key="2">
    <source>
        <dbReference type="ARBA" id="ARBA00001947"/>
    </source>
</evidence>
<feature type="compositionally biased region" description="Basic residues" evidence="11">
    <location>
        <begin position="915"/>
        <end position="925"/>
    </location>
</feature>
<dbReference type="OrthoDB" id="527344at2759"/>
<feature type="compositionally biased region" description="Polar residues" evidence="11">
    <location>
        <begin position="902"/>
        <end position="913"/>
    </location>
</feature>
<keyword evidence="6" id="KW-0540">Nuclease</keyword>
<dbReference type="CDD" id="cd07718">
    <property type="entry name" value="RNaseZ_ELAC1_ELAC2-C-term-like_MBL-fold"/>
    <property type="match status" value="1"/>
</dbReference>
<feature type="domain" description="Metallo-beta-lactamase" evidence="12">
    <location>
        <begin position="559"/>
        <end position="764"/>
    </location>
</feature>
<evidence type="ECO:0000256" key="1">
    <source>
        <dbReference type="ARBA" id="ARBA00000402"/>
    </source>
</evidence>
<evidence type="ECO:0000259" key="12">
    <source>
        <dbReference type="Pfam" id="PF12706"/>
    </source>
</evidence>
<dbReference type="PANTHER" id="PTHR12553">
    <property type="entry name" value="ZINC PHOSPHODIESTERASE ELAC PROTEIN 2"/>
    <property type="match status" value="1"/>
</dbReference>
<dbReference type="GO" id="GO:0005739">
    <property type="term" value="C:mitochondrion"/>
    <property type="evidence" value="ECO:0007669"/>
    <property type="project" value="TreeGrafter"/>
</dbReference>
<evidence type="ECO:0000256" key="9">
    <source>
        <dbReference type="ARBA" id="ARBA00022801"/>
    </source>
</evidence>
<organism evidence="14 15">
    <name type="scientific">Coemansia guatemalensis</name>
    <dbReference type="NCBI Taxonomy" id="2761395"/>
    <lineage>
        <taxon>Eukaryota</taxon>
        <taxon>Fungi</taxon>
        <taxon>Fungi incertae sedis</taxon>
        <taxon>Zoopagomycota</taxon>
        <taxon>Kickxellomycotina</taxon>
        <taxon>Kickxellomycetes</taxon>
        <taxon>Kickxellales</taxon>
        <taxon>Kickxellaceae</taxon>
        <taxon>Coemansia</taxon>
    </lineage>
</organism>
<dbReference type="GO" id="GO:0046872">
    <property type="term" value="F:metal ion binding"/>
    <property type="evidence" value="ECO:0007669"/>
    <property type="project" value="UniProtKB-KW"/>
</dbReference>
<dbReference type="AlphaFoldDB" id="A0A9W8HY66"/>